<dbReference type="PANTHER" id="PTHR24028">
    <property type="entry name" value="CADHERIN-87A"/>
    <property type="match status" value="1"/>
</dbReference>
<evidence type="ECO:0000256" key="12">
    <source>
        <dbReference type="PROSITE-ProRule" id="PRU00043"/>
    </source>
</evidence>
<reference evidence="16" key="1">
    <citation type="submission" date="2025-08" db="UniProtKB">
        <authorList>
            <consortium name="Ensembl"/>
        </authorList>
    </citation>
    <scope>IDENTIFICATION</scope>
</reference>
<feature type="domain" description="Cadherin" evidence="15">
    <location>
        <begin position="140"/>
        <end position="244"/>
    </location>
</feature>
<dbReference type="Pfam" id="PF00028">
    <property type="entry name" value="Cadherin"/>
    <property type="match status" value="5"/>
</dbReference>
<feature type="domain" description="Cadherin" evidence="15">
    <location>
        <begin position="20"/>
        <end position="133"/>
    </location>
</feature>
<dbReference type="Gene3D" id="2.60.40.60">
    <property type="entry name" value="Cadherins"/>
    <property type="match status" value="7"/>
</dbReference>
<dbReference type="PANTHER" id="PTHR24028:SF260">
    <property type="entry name" value="PROTOCADHERIN-20"/>
    <property type="match status" value="1"/>
</dbReference>
<dbReference type="GO" id="GO:0005886">
    <property type="term" value="C:plasma membrane"/>
    <property type="evidence" value="ECO:0007669"/>
    <property type="project" value="UniProtKB-SubCell"/>
</dbReference>
<dbReference type="SUPFAM" id="SSF49313">
    <property type="entry name" value="Cadherin-like"/>
    <property type="match status" value="7"/>
</dbReference>
<keyword evidence="10" id="KW-0325">Glycoprotein</keyword>
<keyword evidence="6 12" id="KW-0106">Calcium</keyword>
<evidence type="ECO:0000256" key="7">
    <source>
        <dbReference type="ARBA" id="ARBA00022889"/>
    </source>
</evidence>
<feature type="signal peptide" evidence="14">
    <location>
        <begin position="1"/>
        <end position="21"/>
    </location>
</feature>
<dbReference type="FunFam" id="2.60.40.60:FF:000005">
    <property type="entry name" value="Protocadherin 9"/>
    <property type="match status" value="2"/>
</dbReference>
<evidence type="ECO:0000256" key="8">
    <source>
        <dbReference type="ARBA" id="ARBA00022989"/>
    </source>
</evidence>
<organism evidence="16 17">
    <name type="scientific">Mola mola</name>
    <name type="common">Ocean sunfish</name>
    <name type="synonym">Tetraodon mola</name>
    <dbReference type="NCBI Taxonomy" id="94237"/>
    <lineage>
        <taxon>Eukaryota</taxon>
        <taxon>Metazoa</taxon>
        <taxon>Chordata</taxon>
        <taxon>Craniata</taxon>
        <taxon>Vertebrata</taxon>
        <taxon>Euteleostomi</taxon>
        <taxon>Actinopterygii</taxon>
        <taxon>Neopterygii</taxon>
        <taxon>Teleostei</taxon>
        <taxon>Neoteleostei</taxon>
        <taxon>Acanthomorphata</taxon>
        <taxon>Eupercaria</taxon>
        <taxon>Tetraodontiformes</taxon>
        <taxon>Molidae</taxon>
        <taxon>Mola</taxon>
    </lineage>
</organism>
<dbReference type="FunFam" id="2.60.40.60:FF:000016">
    <property type="entry name" value="Protocadherin 9"/>
    <property type="match status" value="1"/>
</dbReference>
<evidence type="ECO:0000256" key="11">
    <source>
        <dbReference type="ARBA" id="ARBA00072296"/>
    </source>
</evidence>
<dbReference type="Ensembl" id="ENSMMOT00000024253.1">
    <property type="protein sequence ID" value="ENSMMOP00000023855.1"/>
    <property type="gene ID" value="ENSMMOG00000018158.1"/>
</dbReference>
<keyword evidence="3 13" id="KW-0812">Transmembrane</keyword>
<keyword evidence="17" id="KW-1185">Reference proteome</keyword>
<keyword evidence="9 13" id="KW-0472">Membrane</keyword>
<dbReference type="PRINTS" id="PR00205">
    <property type="entry name" value="CADHERIN"/>
</dbReference>
<reference evidence="16" key="2">
    <citation type="submission" date="2025-09" db="UniProtKB">
        <authorList>
            <consortium name="Ensembl"/>
        </authorList>
    </citation>
    <scope>IDENTIFICATION</scope>
</reference>
<feature type="transmembrane region" description="Helical" evidence="13">
    <location>
        <begin position="812"/>
        <end position="836"/>
    </location>
</feature>
<dbReference type="FunFam" id="2.60.40.60:FF:000162">
    <property type="entry name" value="Protocadherin-20"/>
    <property type="match status" value="1"/>
</dbReference>
<dbReference type="SMART" id="SM00112">
    <property type="entry name" value="CA"/>
    <property type="match status" value="7"/>
</dbReference>
<dbReference type="AlphaFoldDB" id="A0A3Q3X6M5"/>
<feature type="domain" description="Cadherin" evidence="15">
    <location>
        <begin position="245"/>
        <end position="350"/>
    </location>
</feature>
<protein>
    <recommendedName>
        <fullName evidence="11">Protocadherin-20</fullName>
    </recommendedName>
</protein>
<feature type="domain" description="Cadherin" evidence="15">
    <location>
        <begin position="460"/>
        <end position="563"/>
    </location>
</feature>
<feature type="domain" description="Cadherin" evidence="15">
    <location>
        <begin position="564"/>
        <end position="666"/>
    </location>
</feature>
<evidence type="ECO:0000313" key="17">
    <source>
        <dbReference type="Proteomes" id="UP000261620"/>
    </source>
</evidence>
<dbReference type="FunFam" id="2.60.40.60:FF:000002">
    <property type="entry name" value="Protocadherin alpha 2"/>
    <property type="match status" value="1"/>
</dbReference>
<dbReference type="CDD" id="cd11304">
    <property type="entry name" value="Cadherin_repeat"/>
    <property type="match status" value="7"/>
</dbReference>
<evidence type="ECO:0000256" key="5">
    <source>
        <dbReference type="ARBA" id="ARBA00022737"/>
    </source>
</evidence>
<dbReference type="OMA" id="IEHPAMD"/>
<dbReference type="Proteomes" id="UP000261620">
    <property type="component" value="Unplaced"/>
</dbReference>
<dbReference type="InterPro" id="IPR020894">
    <property type="entry name" value="Cadherin_CS"/>
</dbReference>
<proteinExistence type="predicted"/>
<feature type="chain" id="PRO_5018551205" description="Protocadherin-20" evidence="14">
    <location>
        <begin position="22"/>
        <end position="873"/>
    </location>
</feature>
<feature type="domain" description="Cadherin" evidence="15">
    <location>
        <begin position="670"/>
        <end position="793"/>
    </location>
</feature>
<dbReference type="FunFam" id="2.60.40.60:FF:000087">
    <property type="entry name" value="Protocadherin 9"/>
    <property type="match status" value="1"/>
</dbReference>
<keyword evidence="4 14" id="KW-0732">Signal</keyword>
<evidence type="ECO:0000256" key="13">
    <source>
        <dbReference type="SAM" id="Phobius"/>
    </source>
</evidence>
<keyword evidence="8 13" id="KW-1133">Transmembrane helix</keyword>
<keyword evidence="7" id="KW-0130">Cell adhesion</keyword>
<dbReference type="InterPro" id="IPR050174">
    <property type="entry name" value="Protocadherin/Cadherin-CA"/>
</dbReference>
<evidence type="ECO:0000256" key="6">
    <source>
        <dbReference type="ARBA" id="ARBA00022837"/>
    </source>
</evidence>
<evidence type="ECO:0000313" key="16">
    <source>
        <dbReference type="Ensembl" id="ENSMMOP00000023855.1"/>
    </source>
</evidence>
<evidence type="ECO:0000256" key="14">
    <source>
        <dbReference type="SAM" id="SignalP"/>
    </source>
</evidence>
<evidence type="ECO:0000256" key="4">
    <source>
        <dbReference type="ARBA" id="ARBA00022729"/>
    </source>
</evidence>
<evidence type="ECO:0000256" key="9">
    <source>
        <dbReference type="ARBA" id="ARBA00023136"/>
    </source>
</evidence>
<evidence type="ECO:0000256" key="10">
    <source>
        <dbReference type="ARBA" id="ARBA00023180"/>
    </source>
</evidence>
<comment type="subcellular location">
    <subcellularLocation>
        <location evidence="1">Cell membrane</location>
        <topology evidence="1">Single-pass type I membrane protein</topology>
    </subcellularLocation>
</comment>
<keyword evidence="2" id="KW-1003">Cell membrane</keyword>
<dbReference type="Pfam" id="PF08266">
    <property type="entry name" value="Cadherin_2"/>
    <property type="match status" value="1"/>
</dbReference>
<evidence type="ECO:0000259" key="15">
    <source>
        <dbReference type="PROSITE" id="PS50268"/>
    </source>
</evidence>
<keyword evidence="5" id="KW-0677">Repeat</keyword>
<dbReference type="GO" id="GO:0005509">
    <property type="term" value="F:calcium ion binding"/>
    <property type="evidence" value="ECO:0007669"/>
    <property type="project" value="UniProtKB-UniRule"/>
</dbReference>
<evidence type="ECO:0000256" key="1">
    <source>
        <dbReference type="ARBA" id="ARBA00004251"/>
    </source>
</evidence>
<evidence type="ECO:0000256" key="2">
    <source>
        <dbReference type="ARBA" id="ARBA00022475"/>
    </source>
</evidence>
<dbReference type="InterPro" id="IPR015919">
    <property type="entry name" value="Cadherin-like_sf"/>
</dbReference>
<dbReference type="FunFam" id="2.60.40.60:FF:000007">
    <property type="entry name" value="Protocadherin alpha 2"/>
    <property type="match status" value="1"/>
</dbReference>
<dbReference type="PROSITE" id="PS00232">
    <property type="entry name" value="CADHERIN_1"/>
    <property type="match status" value="4"/>
</dbReference>
<dbReference type="STRING" id="94237.ENSMMOP00000023855"/>
<dbReference type="InterPro" id="IPR013164">
    <property type="entry name" value="Cadherin_N"/>
</dbReference>
<feature type="domain" description="Cadherin" evidence="15">
    <location>
        <begin position="357"/>
        <end position="459"/>
    </location>
</feature>
<dbReference type="GO" id="GO:0009653">
    <property type="term" value="P:anatomical structure morphogenesis"/>
    <property type="evidence" value="ECO:0007669"/>
    <property type="project" value="UniProtKB-ARBA"/>
</dbReference>
<name>A0A3Q3X6M5_MOLML</name>
<dbReference type="PROSITE" id="PS50268">
    <property type="entry name" value="CADHERIN_2"/>
    <property type="match status" value="7"/>
</dbReference>
<sequence>GLFILLLYSSPLSCLAKFSQAKELIYKIKEGLPRGTFIGAIGLDLNLDFTVEPPFSFSLAQKTIRKHYVILNNTTGELYTSATEIDRETLCPDNLDGRRCVLSLDVFVLPQQYFQLVKVKIFIEDVNDNRPKFPVDEICISVPENTHVNARFAVEQSAVDPDLGLHGVQTYWLVNDFGMFTLDVEENEGGEMTPFLIVTEALDRETQAEYITDIIAEDGGTPPLLGAATLKIVITDVNDNCPHFTESQINVTLHGNTTKGKHLVRLHAFDPDLGANAQISYAYSERVPRDTRSLFHLDRITGVIKLAGKIDTGTGTLCKLTVLANGPGCIPAVATITVNIIKVVTGPPAIIPRYIAPEKDGMVTIKESEPAFSPIAFFTIKNIDKNQRVDCYLEGNGPFRLGPYQQLKNEYLLETTEALDYEKTPEYELIVVVRNARELVIKTFLKVQVLDENDNAPMFQQPLVKISVEENNPPNTFLTQLQATDQDSEGRGEVMYLLGGDTSDIFVLDRVTGILTVATSLDREEKETYRFIVRALDHGTPRRESIATVVLTVLDRNDNSPRFLNKDFTFFVPENFPGYGEIGVLSVTDADAGENGWVALSIINGSDIFMIDTGRGALRAKTSLDREQQGTYQLWIEAVDGGEPALSCMAMITVLLLDVNDNPPIVLFPQSNQSYMLVLPSTLPGTSITEVYAVDRDTGMNAVIAYSIIKRKGGEPGSFDIDPETGNITLKRELSNRGLYSLLVKVSDHGQPEPLYSTVMVNFFVNETVSNESYIQSLLTREADIEVEERPWYIGQMREGPERYEVFNCQPVLIALSVTSLGLFCLVVILTSCICCKRFKEHRKKRSEAEIPLKMKNDSIQVVNRKLRPISNI</sequence>
<evidence type="ECO:0000256" key="3">
    <source>
        <dbReference type="ARBA" id="ARBA00022692"/>
    </source>
</evidence>
<accession>A0A3Q3X6M5</accession>
<dbReference type="GO" id="GO:0007156">
    <property type="term" value="P:homophilic cell adhesion via plasma membrane adhesion molecules"/>
    <property type="evidence" value="ECO:0007669"/>
    <property type="project" value="InterPro"/>
</dbReference>
<dbReference type="InterPro" id="IPR002126">
    <property type="entry name" value="Cadherin-like_dom"/>
</dbReference>